<dbReference type="CDD" id="cd09272">
    <property type="entry name" value="RNase_HI_RT_Ty1"/>
    <property type="match status" value="1"/>
</dbReference>
<evidence type="ECO:0000313" key="1">
    <source>
        <dbReference type="EnsemblPlants" id="cds.evm.model.06.1860"/>
    </source>
</evidence>
<sequence>MQRPLLTRWQAVKRILRYTSGTSDFGLHLTKPLSYELTAYCDADWASDPDDRKSTLGFTIFFRSNLVAWKSKKQQIISRSSTEAEYRSVANVTAKLTWLHYLFSELHIRMSLPPIIWCDNLSTIMLIQNHVLHAKTKHIELDLYFFREKIL</sequence>
<dbReference type="PANTHER" id="PTHR11439">
    <property type="entry name" value="GAG-POL-RELATED RETROTRANSPOSON"/>
    <property type="match status" value="1"/>
</dbReference>
<accession>A0A803PW81</accession>
<reference evidence="1" key="1">
    <citation type="submission" date="2018-11" db="EMBL/GenBank/DDBJ databases">
        <authorList>
            <person name="Grassa J C."/>
        </authorList>
    </citation>
    <scope>NUCLEOTIDE SEQUENCE [LARGE SCALE GENOMIC DNA]</scope>
</reference>
<dbReference type="SUPFAM" id="SSF56672">
    <property type="entry name" value="DNA/RNA polymerases"/>
    <property type="match status" value="1"/>
</dbReference>
<dbReference type="OMA" id="LHIRMSL"/>
<dbReference type="EnsemblPlants" id="evm.model.06.1860">
    <property type="protein sequence ID" value="cds.evm.model.06.1860"/>
    <property type="gene ID" value="evm.TU.06.1860"/>
</dbReference>
<dbReference type="PANTHER" id="PTHR11439:SF455">
    <property type="entry name" value="RLK (RECEPTOR-LIKE PROTEIN KINASE) 8, PUTATIVE-RELATED"/>
    <property type="match status" value="1"/>
</dbReference>
<reference evidence="1" key="2">
    <citation type="submission" date="2021-03" db="UniProtKB">
        <authorList>
            <consortium name="EnsemblPlants"/>
        </authorList>
    </citation>
    <scope>IDENTIFICATION</scope>
</reference>
<dbReference type="InterPro" id="IPR043502">
    <property type="entry name" value="DNA/RNA_pol_sf"/>
</dbReference>
<dbReference type="Proteomes" id="UP000596661">
    <property type="component" value="Chromosome 6"/>
</dbReference>
<protein>
    <submittedName>
        <fullName evidence="1">Uncharacterized protein</fullName>
    </submittedName>
</protein>
<dbReference type="EMBL" id="UZAU01000619">
    <property type="status" value="NOT_ANNOTATED_CDS"/>
    <property type="molecule type" value="Genomic_DNA"/>
</dbReference>
<dbReference type="AlphaFoldDB" id="A0A803PW81"/>
<organism evidence="1 2">
    <name type="scientific">Cannabis sativa</name>
    <name type="common">Hemp</name>
    <name type="synonym">Marijuana</name>
    <dbReference type="NCBI Taxonomy" id="3483"/>
    <lineage>
        <taxon>Eukaryota</taxon>
        <taxon>Viridiplantae</taxon>
        <taxon>Streptophyta</taxon>
        <taxon>Embryophyta</taxon>
        <taxon>Tracheophyta</taxon>
        <taxon>Spermatophyta</taxon>
        <taxon>Magnoliopsida</taxon>
        <taxon>eudicotyledons</taxon>
        <taxon>Gunneridae</taxon>
        <taxon>Pentapetalae</taxon>
        <taxon>rosids</taxon>
        <taxon>fabids</taxon>
        <taxon>Rosales</taxon>
        <taxon>Cannabaceae</taxon>
        <taxon>Cannabis</taxon>
    </lineage>
</organism>
<evidence type="ECO:0000313" key="2">
    <source>
        <dbReference type="Proteomes" id="UP000596661"/>
    </source>
</evidence>
<keyword evidence="2" id="KW-1185">Reference proteome</keyword>
<proteinExistence type="predicted"/>
<dbReference type="Gramene" id="evm.model.06.1860">
    <property type="protein sequence ID" value="cds.evm.model.06.1860"/>
    <property type="gene ID" value="evm.TU.06.1860"/>
</dbReference>
<name>A0A803PW81_CANSA</name>